<dbReference type="PANTHER" id="PTHR11188">
    <property type="entry name" value="ARRESTIN DOMAIN CONTAINING PROTEIN"/>
    <property type="match status" value="1"/>
</dbReference>
<feature type="region of interest" description="Disordered" evidence="1">
    <location>
        <begin position="195"/>
        <end position="228"/>
    </location>
</feature>
<comment type="caution">
    <text evidence="2">The sequence shown here is derived from an EMBL/GenBank/DDBJ whole genome shotgun (WGS) entry which is preliminary data.</text>
</comment>
<dbReference type="Gene3D" id="2.60.40.640">
    <property type="match status" value="1"/>
</dbReference>
<keyword evidence="3" id="KW-1185">Reference proteome</keyword>
<dbReference type="Proteomes" id="UP001473302">
    <property type="component" value="Unassembled WGS sequence"/>
</dbReference>
<organism evidence="2 3">
    <name type="scientific">Mucor flavus</name>
    <dbReference type="NCBI Taxonomy" id="439312"/>
    <lineage>
        <taxon>Eukaryota</taxon>
        <taxon>Fungi</taxon>
        <taxon>Fungi incertae sedis</taxon>
        <taxon>Mucoromycota</taxon>
        <taxon>Mucoromycotina</taxon>
        <taxon>Mucoromycetes</taxon>
        <taxon>Mucorales</taxon>
        <taxon>Mucorineae</taxon>
        <taxon>Mucoraceae</taxon>
        <taxon>Mucor</taxon>
    </lineage>
</organism>
<protein>
    <recommendedName>
        <fullName evidence="4">Arrestin-like N-terminal domain-containing protein</fullName>
    </recommendedName>
</protein>
<evidence type="ECO:0000256" key="1">
    <source>
        <dbReference type="SAM" id="MobiDB-lite"/>
    </source>
</evidence>
<evidence type="ECO:0008006" key="4">
    <source>
        <dbReference type="Google" id="ProtNLM"/>
    </source>
</evidence>
<dbReference type="EMBL" id="BAABUK010000017">
    <property type="protein sequence ID" value="GAA5813443.1"/>
    <property type="molecule type" value="Genomic_DNA"/>
</dbReference>
<dbReference type="InterPro" id="IPR050357">
    <property type="entry name" value="Arrestin_domain-protein"/>
</dbReference>
<gene>
    <name evidence="2" type="ORF">MFLAVUS_006921</name>
</gene>
<feature type="compositionally biased region" description="Low complexity" evidence="1">
    <location>
        <begin position="210"/>
        <end position="228"/>
    </location>
</feature>
<evidence type="ECO:0000313" key="2">
    <source>
        <dbReference type="EMBL" id="GAA5813443.1"/>
    </source>
</evidence>
<feature type="compositionally biased region" description="Polar residues" evidence="1">
    <location>
        <begin position="195"/>
        <end position="209"/>
    </location>
</feature>
<sequence length="492" mass="56509">MPTSIITFNIIPDLDTIHTFDNDTGSTLPNESFTITGTVEVTLARAIQIRQLYVQFQGNIDCVISTSDFYYNSMQPLNEPYGDEIPVDKWNTIDSSDIGFMDKLTRKALGQANANFTVVDQRVYILNQSQVLPEGKSSWPFSLTVKDTHTLPSSVFLPHHFIQYHLFAKIKLNSLSERVKFTYWNARMNTLGLKSNSVNCTDNPRQSGDSLSPLPSLSPTSTNNSVVSQAPTWNYSDASNKVRSSKSNHRQLLGTNKMIQFYRHSYPSLYSLYSVPRIRYRGSRKDRLTYEIGMSKFTCLQKKKFDFVCKFEPVAGECKIESLEFYLEQNESYPIRAGDYNSLYQILPDTMVPRYRKFSRTKHYMRDYESGTELKLTLLLDLPHIATTMKTQILQICHKLRLIVKFEGDQERNMSLSFPLSVGTVPGIQSVGNDHSNAMQQQEEDLHVRQELDQWLLTPDHHYYTGYFDKLPSYMDAIEEGNPPSPFIEDNI</sequence>
<dbReference type="InterPro" id="IPR014752">
    <property type="entry name" value="Arrestin-like_C"/>
</dbReference>
<name>A0ABP9Z2W7_9FUNG</name>
<evidence type="ECO:0000313" key="3">
    <source>
        <dbReference type="Proteomes" id="UP001473302"/>
    </source>
</evidence>
<dbReference type="PANTHER" id="PTHR11188:SF17">
    <property type="entry name" value="FI21816P1"/>
    <property type="match status" value="1"/>
</dbReference>
<reference evidence="2 3" key="1">
    <citation type="submission" date="2024-04" db="EMBL/GenBank/DDBJ databases">
        <title>genome sequences of Mucor flavus KT1a and Helicostylum pulchrum KT1b strains isolated from the surface of a dry-aged beef.</title>
        <authorList>
            <person name="Toyotome T."/>
            <person name="Hosono M."/>
            <person name="Torimaru M."/>
            <person name="Fukuda K."/>
            <person name="Mikami N."/>
        </authorList>
    </citation>
    <scope>NUCLEOTIDE SEQUENCE [LARGE SCALE GENOMIC DNA]</scope>
    <source>
        <strain evidence="2 3">KT1a</strain>
    </source>
</reference>
<accession>A0ABP9Z2W7</accession>
<proteinExistence type="predicted"/>